<evidence type="ECO:0000313" key="1">
    <source>
        <dbReference type="EMBL" id="KAJ8307858.1"/>
    </source>
</evidence>
<comment type="caution">
    <text evidence="1">The sequence shown here is derived from an EMBL/GenBank/DDBJ whole genome shotgun (WGS) entry which is preliminary data.</text>
</comment>
<organism evidence="1 2">
    <name type="scientific">Tegillarca granosa</name>
    <name type="common">Malaysian cockle</name>
    <name type="synonym">Anadara granosa</name>
    <dbReference type="NCBI Taxonomy" id="220873"/>
    <lineage>
        <taxon>Eukaryota</taxon>
        <taxon>Metazoa</taxon>
        <taxon>Spiralia</taxon>
        <taxon>Lophotrochozoa</taxon>
        <taxon>Mollusca</taxon>
        <taxon>Bivalvia</taxon>
        <taxon>Autobranchia</taxon>
        <taxon>Pteriomorphia</taxon>
        <taxon>Arcoida</taxon>
        <taxon>Arcoidea</taxon>
        <taxon>Arcidae</taxon>
        <taxon>Tegillarca</taxon>
    </lineage>
</organism>
<protein>
    <submittedName>
        <fullName evidence="1">Uncharacterized protein</fullName>
    </submittedName>
</protein>
<sequence>MGLRELESETYDTLLKLVKGEFKKPVNLRTRLENNARVLYWRRKEGLYIEKHNGIDILMYEGRRVLTKKNFQKNKHFIKSKGGNARALSHTMKQTYTGCSERKVMGLLKKNQQHGYIHAQFNNKAPIRPISASRVFQRVQIDLLSMRDQSVIYDNKTFNYILTANRIIRDKIRFDSLRSSSSGSNWVKRLPDVAEAINNQPKEVLAYQTPFQCYFGRGQNISADVIRKKAKIASERCQKRTRGDRVLLKYPFGRSRVPYKRCVLKAKILKRARNFDKYFIVFKDKNNKQIKKWVRVENITSRTKKEELDRRARAKEMFEILEQKRIHRCKYYIPLESSEEKHLRRHA</sequence>
<gene>
    <name evidence="1" type="ORF">KUTeg_014591</name>
</gene>
<proteinExistence type="predicted"/>
<dbReference type="Proteomes" id="UP001217089">
    <property type="component" value="Unassembled WGS sequence"/>
</dbReference>
<name>A0ABQ9EX67_TEGGR</name>
<keyword evidence="2" id="KW-1185">Reference proteome</keyword>
<dbReference type="EMBL" id="JARBDR010000705">
    <property type="protein sequence ID" value="KAJ8307858.1"/>
    <property type="molecule type" value="Genomic_DNA"/>
</dbReference>
<evidence type="ECO:0000313" key="2">
    <source>
        <dbReference type="Proteomes" id="UP001217089"/>
    </source>
</evidence>
<accession>A0ABQ9EX67</accession>
<reference evidence="1 2" key="1">
    <citation type="submission" date="2022-12" db="EMBL/GenBank/DDBJ databases">
        <title>Chromosome-level genome of Tegillarca granosa.</title>
        <authorList>
            <person name="Kim J."/>
        </authorList>
    </citation>
    <scope>NUCLEOTIDE SEQUENCE [LARGE SCALE GENOMIC DNA]</scope>
    <source>
        <strain evidence="1">Teg-2019</strain>
        <tissue evidence="1">Adductor muscle</tissue>
    </source>
</reference>